<protein>
    <recommendedName>
        <fullName evidence="12">NADH-cytochrome b5 reductase 2</fullName>
        <ecNumber evidence="4">1.6.2.2</ecNumber>
    </recommendedName>
    <alternativeName>
        <fullName evidence="13">Mitochondrial cytochrome b reductase</fullName>
    </alternativeName>
</protein>
<evidence type="ECO:0000256" key="3">
    <source>
        <dbReference type="ARBA" id="ARBA00006105"/>
    </source>
</evidence>
<keyword evidence="7 14" id="KW-0274">FAD</keyword>
<evidence type="ECO:0000256" key="10">
    <source>
        <dbReference type="ARBA" id="ARBA00023136"/>
    </source>
</evidence>
<dbReference type="STRING" id="1664694.A0A0N0NL41"/>
<feature type="binding site" evidence="14">
    <location>
        <position position="131"/>
    </location>
    <ligand>
        <name>FAD</name>
        <dbReference type="ChEBI" id="CHEBI:57692"/>
    </ligand>
</feature>
<dbReference type="PROSITE" id="PS51384">
    <property type="entry name" value="FAD_FR"/>
    <property type="match status" value="1"/>
</dbReference>
<dbReference type="InterPro" id="IPR039261">
    <property type="entry name" value="FNR_nucleotide-bd"/>
</dbReference>
<organism evidence="16 17">
    <name type="scientific">Cyphellophora attinorum</name>
    <dbReference type="NCBI Taxonomy" id="1664694"/>
    <lineage>
        <taxon>Eukaryota</taxon>
        <taxon>Fungi</taxon>
        <taxon>Dikarya</taxon>
        <taxon>Ascomycota</taxon>
        <taxon>Pezizomycotina</taxon>
        <taxon>Eurotiomycetes</taxon>
        <taxon>Chaetothyriomycetidae</taxon>
        <taxon>Chaetothyriales</taxon>
        <taxon>Cyphellophoraceae</taxon>
        <taxon>Cyphellophora</taxon>
    </lineage>
</organism>
<dbReference type="SUPFAM" id="SSF63380">
    <property type="entry name" value="Riboflavin synthase domain-like"/>
    <property type="match status" value="1"/>
</dbReference>
<keyword evidence="5 14" id="KW-0285">Flavoprotein</keyword>
<evidence type="ECO:0000256" key="4">
    <source>
        <dbReference type="ARBA" id="ARBA00012011"/>
    </source>
</evidence>
<reference evidence="16 17" key="1">
    <citation type="submission" date="2015-06" db="EMBL/GenBank/DDBJ databases">
        <title>Draft genome of the ant-associated black yeast Phialophora attae CBS 131958.</title>
        <authorList>
            <person name="Moreno L.F."/>
            <person name="Stielow B.J."/>
            <person name="de Hoog S."/>
            <person name="Vicente V.A."/>
            <person name="Weiss V.A."/>
            <person name="de Vries M."/>
            <person name="Cruz L.M."/>
            <person name="Souza E.M."/>
        </authorList>
    </citation>
    <scope>NUCLEOTIDE SEQUENCE [LARGE SCALE GENOMIC DNA]</scope>
    <source>
        <strain evidence="16 17">CBS 131958</strain>
    </source>
</reference>
<evidence type="ECO:0000256" key="1">
    <source>
        <dbReference type="ARBA" id="ARBA00001974"/>
    </source>
</evidence>
<dbReference type="Gene3D" id="2.40.30.10">
    <property type="entry name" value="Translation factors"/>
    <property type="match status" value="1"/>
</dbReference>
<dbReference type="Pfam" id="PF00175">
    <property type="entry name" value="NAD_binding_1"/>
    <property type="match status" value="1"/>
</dbReference>
<evidence type="ECO:0000256" key="9">
    <source>
        <dbReference type="ARBA" id="ARBA00023027"/>
    </source>
</evidence>
<feature type="binding site" evidence="14">
    <location>
        <position position="114"/>
    </location>
    <ligand>
        <name>FAD</name>
        <dbReference type="ChEBI" id="CHEBI:57692"/>
    </ligand>
</feature>
<dbReference type="InterPro" id="IPR017927">
    <property type="entry name" value="FAD-bd_FR_type"/>
</dbReference>
<dbReference type="InterPro" id="IPR001834">
    <property type="entry name" value="CBR-like"/>
</dbReference>
<evidence type="ECO:0000256" key="14">
    <source>
        <dbReference type="PIRSR" id="PIRSR601834-1"/>
    </source>
</evidence>
<sequence>MSAFTRPAVRYAAVASVAVTGGYLATRSYNSNAFGCTQAHAESAPSDAKAALKKMPWKGFTELKVESVEMVNHNVKKLTFALPDNETISGIAPITSLLTQHTPEGGWIPVMRPYTPISPNDTPGQISFMVKHYPGGKGSTKMHSLVPGDTMKFKPLAELDYKPNEFSHMTFVAGGSGITPIYQLTQAIFRNPEDKTKVALLYANNTEEDILLKKEFDELAEKFPDRFSRIYTVSKTSSEGEGLYHTGYIDKAMLSKVMPNKMSERNVKVLVSGPPAMIESIAGAKGMAGWTQGSLGGILGELGYKKEEVHKF</sequence>
<keyword evidence="17" id="KW-1185">Reference proteome</keyword>
<evidence type="ECO:0000256" key="8">
    <source>
        <dbReference type="ARBA" id="ARBA00023002"/>
    </source>
</evidence>
<dbReference type="EMBL" id="LFJN01000017">
    <property type="protein sequence ID" value="KPI38861.1"/>
    <property type="molecule type" value="Genomic_DNA"/>
</dbReference>
<evidence type="ECO:0000256" key="7">
    <source>
        <dbReference type="ARBA" id="ARBA00022827"/>
    </source>
</evidence>
<name>A0A0N0NL41_9EURO</name>
<dbReference type="OrthoDB" id="432685at2759"/>
<dbReference type="RefSeq" id="XP_017998824.1">
    <property type="nucleotide sequence ID" value="XM_018146172.1"/>
</dbReference>
<evidence type="ECO:0000256" key="12">
    <source>
        <dbReference type="ARBA" id="ARBA00039435"/>
    </source>
</evidence>
<feature type="binding site" evidence="14">
    <location>
        <position position="112"/>
    </location>
    <ligand>
        <name>FAD</name>
        <dbReference type="ChEBI" id="CHEBI:57692"/>
    </ligand>
</feature>
<keyword evidence="10" id="KW-0472">Membrane</keyword>
<dbReference type="PANTHER" id="PTHR19370">
    <property type="entry name" value="NADH-CYTOCHROME B5 REDUCTASE"/>
    <property type="match status" value="1"/>
</dbReference>
<dbReference type="InterPro" id="IPR001433">
    <property type="entry name" value="OxRdtase_FAD/NAD-bd"/>
</dbReference>
<accession>A0A0N0NL41</accession>
<evidence type="ECO:0000256" key="13">
    <source>
        <dbReference type="ARBA" id="ARBA00041256"/>
    </source>
</evidence>
<dbReference type="GeneID" id="28738052"/>
<feature type="domain" description="FAD-binding FR-type" evidence="15">
    <location>
        <begin position="58"/>
        <end position="170"/>
    </location>
</feature>
<feature type="binding site" evidence="14">
    <location>
        <position position="113"/>
    </location>
    <ligand>
        <name>FAD</name>
        <dbReference type="ChEBI" id="CHEBI:57692"/>
    </ligand>
</feature>
<comment type="similarity">
    <text evidence="3">Belongs to the flavoprotein pyridine nucleotide cytochrome reductase family.</text>
</comment>
<comment type="subcellular location">
    <subcellularLocation>
        <location evidence="2">Mitochondrion outer membrane</location>
        <topology evidence="2">Single-pass membrane protein</topology>
    </subcellularLocation>
</comment>
<evidence type="ECO:0000259" key="15">
    <source>
        <dbReference type="PROSITE" id="PS51384"/>
    </source>
</evidence>
<proteinExistence type="inferred from homology"/>
<keyword evidence="9" id="KW-0520">NAD</keyword>
<keyword evidence="6" id="KW-0496">Mitochondrion</keyword>
<evidence type="ECO:0000256" key="6">
    <source>
        <dbReference type="ARBA" id="ARBA00022787"/>
    </source>
</evidence>
<dbReference type="PRINTS" id="PR00406">
    <property type="entry name" value="CYTB5RDTASE"/>
</dbReference>
<dbReference type="Pfam" id="PF00970">
    <property type="entry name" value="FAD_binding_6"/>
    <property type="match status" value="1"/>
</dbReference>
<dbReference type="Gene3D" id="3.40.50.80">
    <property type="entry name" value="Nucleotide-binding domain of ferredoxin-NADP reductase (FNR) module"/>
    <property type="match status" value="1"/>
</dbReference>
<dbReference type="SUPFAM" id="SSF52343">
    <property type="entry name" value="Ferredoxin reductase-like, C-terminal NADP-linked domain"/>
    <property type="match status" value="1"/>
</dbReference>
<evidence type="ECO:0000256" key="2">
    <source>
        <dbReference type="ARBA" id="ARBA00004572"/>
    </source>
</evidence>
<dbReference type="Proteomes" id="UP000038010">
    <property type="component" value="Unassembled WGS sequence"/>
</dbReference>
<dbReference type="VEuPathDB" id="FungiDB:AB675_5923"/>
<dbReference type="GO" id="GO:0005741">
    <property type="term" value="C:mitochondrial outer membrane"/>
    <property type="evidence" value="ECO:0007669"/>
    <property type="project" value="UniProtKB-SubCell"/>
</dbReference>
<dbReference type="EC" id="1.6.2.2" evidence="4"/>
<evidence type="ECO:0000256" key="11">
    <source>
        <dbReference type="ARBA" id="ARBA00037464"/>
    </source>
</evidence>
<keyword evidence="8" id="KW-0560">Oxidoreductase</keyword>
<dbReference type="AlphaFoldDB" id="A0A0N0NL41"/>
<keyword evidence="6" id="KW-1000">Mitochondrion outer membrane</keyword>
<gene>
    <name evidence="16" type="ORF">AB675_5923</name>
</gene>
<evidence type="ECO:0000313" key="16">
    <source>
        <dbReference type="EMBL" id="KPI38861.1"/>
    </source>
</evidence>
<dbReference type="InterPro" id="IPR017938">
    <property type="entry name" value="Riboflavin_synthase-like_b-brl"/>
</dbReference>
<feature type="binding site" evidence="14">
    <location>
        <position position="137"/>
    </location>
    <ligand>
        <name>FAD</name>
        <dbReference type="ChEBI" id="CHEBI:57692"/>
    </ligand>
</feature>
<comment type="caution">
    <text evidence="16">The sequence shown here is derived from an EMBL/GenBank/DDBJ whole genome shotgun (WGS) entry which is preliminary data.</text>
</comment>
<comment type="cofactor">
    <cofactor evidence="1 14">
        <name>FAD</name>
        <dbReference type="ChEBI" id="CHEBI:57692"/>
    </cofactor>
</comment>
<evidence type="ECO:0000313" key="17">
    <source>
        <dbReference type="Proteomes" id="UP000038010"/>
    </source>
</evidence>
<comment type="function">
    <text evidence="11">May mediate the reduction of outer membrane cytochrome b5.</text>
</comment>
<dbReference type="GO" id="GO:0090524">
    <property type="term" value="F:cytochrome-b5 reductase activity, acting on NADH"/>
    <property type="evidence" value="ECO:0007669"/>
    <property type="project" value="UniProtKB-EC"/>
</dbReference>
<dbReference type="PANTHER" id="PTHR19370:SF171">
    <property type="entry name" value="NADH-CYTOCHROME B5 REDUCTASE 2"/>
    <property type="match status" value="1"/>
</dbReference>
<dbReference type="InterPro" id="IPR008333">
    <property type="entry name" value="Cbr1-like_FAD-bd_dom"/>
</dbReference>
<feature type="binding site" evidence="14">
    <location>
        <position position="139"/>
    </location>
    <ligand>
        <name>FAD</name>
        <dbReference type="ChEBI" id="CHEBI:57692"/>
    </ligand>
</feature>
<evidence type="ECO:0000256" key="5">
    <source>
        <dbReference type="ARBA" id="ARBA00022630"/>
    </source>
</evidence>
<feature type="binding site" evidence="14">
    <location>
        <position position="179"/>
    </location>
    <ligand>
        <name>FAD</name>
        <dbReference type="ChEBI" id="CHEBI:57692"/>
    </ligand>
</feature>
<dbReference type="FunFam" id="3.40.50.80:FF:000009">
    <property type="entry name" value="NADH-cytochrome b5 reductase"/>
    <property type="match status" value="1"/>
</dbReference>
<dbReference type="CDD" id="cd06183">
    <property type="entry name" value="cyt_b5_reduct_like"/>
    <property type="match status" value="1"/>
</dbReference>